<dbReference type="Gene3D" id="3.90.1720.10">
    <property type="entry name" value="endopeptidase domain like (from Nostoc punctiforme)"/>
    <property type="match status" value="1"/>
</dbReference>
<evidence type="ECO:0000256" key="4">
    <source>
        <dbReference type="ARBA" id="ARBA00022807"/>
    </source>
</evidence>
<evidence type="ECO:0000259" key="6">
    <source>
        <dbReference type="Pfam" id="PF12912"/>
    </source>
</evidence>
<dbReference type="GO" id="GO:0006508">
    <property type="term" value="P:proteolysis"/>
    <property type="evidence" value="ECO:0007669"/>
    <property type="project" value="UniProtKB-KW"/>
</dbReference>
<feature type="domain" description="NLPC/P60 N-terminal" evidence="6">
    <location>
        <begin position="6"/>
        <end position="115"/>
    </location>
</feature>
<keyword evidence="4" id="KW-0788">Thiol protease</keyword>
<keyword evidence="2" id="KW-0645">Protease</keyword>
<dbReference type="RefSeq" id="WP_207563016.1">
    <property type="nucleotide sequence ID" value="NZ_CP046072.1"/>
</dbReference>
<dbReference type="InterPro" id="IPR027017">
    <property type="entry name" value="P60_peptidase_YkfC"/>
</dbReference>
<proteinExistence type="inferred from homology"/>
<feature type="domain" description="SH3b2-type SH3" evidence="8">
    <location>
        <begin position="203"/>
        <end position="244"/>
    </location>
</feature>
<evidence type="ECO:0000256" key="2">
    <source>
        <dbReference type="ARBA" id="ARBA00022670"/>
    </source>
</evidence>
<evidence type="ECO:0000259" key="5">
    <source>
        <dbReference type="Pfam" id="PF00877"/>
    </source>
</evidence>
<sequence>MRKLFLIFTTLFTLVGCSLKDDAKPTIADSLDIIEVSQNVSRYTSLIDDKNISTLEQFENNYFRVWNIKKISTSLEDARWAYTIYTPLNSYGENLQTIKQDFFDIIEDNSNFSEYATYNKRAVSLKELNIRTFPTNRPLFLDPDIAGEGFPFDYLQNSTISANKPLFISHYSKDKEWAFVECSFTFGWVETRDIALLSKKYTDRWQKAKQVFITKDGYAIRDKRDNFLFNSKIGMMLPLISEDENSYSVLAISNYKGSEALYREVNLPKSVAHEDILDFNSQNINNIISQLLKSNYGWGGMYSQRDCSSTIRDFFAPFGIWLPRNSSKQAEFGEIISLDAMNNEEKINIIKKHAKPFRTLLYKQGHIVLYVGEVDGEIIVFHNTWGIKTKEKLEEGRFIIGRTLFSTLFLGKKHAKHDPDALIIEKLKSLSKL</sequence>
<reference evidence="9" key="2">
    <citation type="submission" date="2021-04" db="EMBL/GenBank/DDBJ databases">
        <title>Isolation and characterization of a novel species of the genus Sulfurimonas.</title>
        <authorList>
            <person name="Fukui M."/>
        </authorList>
    </citation>
    <scope>NUCLEOTIDE SEQUENCE</scope>
    <source>
        <strain evidence="9">H1576</strain>
    </source>
</reference>
<reference evidence="9" key="1">
    <citation type="submission" date="2019-11" db="EMBL/GenBank/DDBJ databases">
        <authorList>
            <person name="Kojima H."/>
        </authorList>
    </citation>
    <scope>NUCLEOTIDE SEQUENCE</scope>
    <source>
        <strain evidence="9">H1576</strain>
    </source>
</reference>
<dbReference type="GO" id="GO:0008234">
    <property type="term" value="F:cysteine-type peptidase activity"/>
    <property type="evidence" value="ECO:0007669"/>
    <property type="project" value="UniProtKB-KW"/>
</dbReference>
<gene>
    <name evidence="9" type="ORF">GJV85_06305</name>
</gene>
<evidence type="ECO:0000259" key="7">
    <source>
        <dbReference type="Pfam" id="PF12913"/>
    </source>
</evidence>
<keyword evidence="10" id="KW-1185">Reference proteome</keyword>
<dbReference type="InterPro" id="IPR026864">
    <property type="entry name" value="SH3b2-type_SH3"/>
</dbReference>
<name>A0A975B014_9BACT</name>
<accession>A0A975B014</accession>
<dbReference type="EMBL" id="CP046072">
    <property type="protein sequence ID" value="QSZ41734.1"/>
    <property type="molecule type" value="Genomic_DNA"/>
</dbReference>
<dbReference type="InterPro" id="IPR000064">
    <property type="entry name" value="NLP_P60_dom"/>
</dbReference>
<dbReference type="Pfam" id="PF12912">
    <property type="entry name" value="N_NLPC_P60"/>
    <property type="match status" value="1"/>
</dbReference>
<dbReference type="PIRSF" id="PIRSF019015">
    <property type="entry name" value="P60_peptidase_YkfC"/>
    <property type="match status" value="1"/>
</dbReference>
<dbReference type="Pfam" id="PF12914">
    <property type="entry name" value="SH3_7"/>
    <property type="match status" value="1"/>
</dbReference>
<dbReference type="InterPro" id="IPR038765">
    <property type="entry name" value="Papain-like_cys_pep_sf"/>
</dbReference>
<comment type="similarity">
    <text evidence="1">Belongs to the peptidase C40 family.</text>
</comment>
<organism evidence="9 10">
    <name type="scientific">Sulfurimonas aquatica</name>
    <dbReference type="NCBI Taxonomy" id="2672570"/>
    <lineage>
        <taxon>Bacteria</taxon>
        <taxon>Pseudomonadati</taxon>
        <taxon>Campylobacterota</taxon>
        <taxon>Epsilonproteobacteria</taxon>
        <taxon>Campylobacterales</taxon>
        <taxon>Sulfurimonadaceae</taxon>
        <taxon>Sulfurimonas</taxon>
    </lineage>
</organism>
<dbReference type="AlphaFoldDB" id="A0A975B014"/>
<feature type="domain" description="NlpC/P60" evidence="5">
    <location>
        <begin position="295"/>
        <end position="373"/>
    </location>
</feature>
<dbReference type="Pfam" id="PF12913">
    <property type="entry name" value="SH3_6"/>
    <property type="match status" value="1"/>
</dbReference>
<dbReference type="InterPro" id="IPR039439">
    <property type="entry name" value="SH3b1_dom"/>
</dbReference>
<evidence type="ECO:0000259" key="8">
    <source>
        <dbReference type="Pfam" id="PF12914"/>
    </source>
</evidence>
<dbReference type="SUPFAM" id="SSF54001">
    <property type="entry name" value="Cysteine proteinases"/>
    <property type="match status" value="1"/>
</dbReference>
<evidence type="ECO:0000256" key="1">
    <source>
        <dbReference type="ARBA" id="ARBA00007074"/>
    </source>
</evidence>
<dbReference type="Pfam" id="PF00877">
    <property type="entry name" value="NLPC_P60"/>
    <property type="match status" value="1"/>
</dbReference>
<dbReference type="Proteomes" id="UP000671852">
    <property type="component" value="Chromosome"/>
</dbReference>
<dbReference type="InterPro" id="IPR025606">
    <property type="entry name" value="NLPC/P60_N_dom"/>
</dbReference>
<dbReference type="PROSITE" id="PS51257">
    <property type="entry name" value="PROKAR_LIPOPROTEIN"/>
    <property type="match status" value="1"/>
</dbReference>
<evidence type="ECO:0000313" key="9">
    <source>
        <dbReference type="EMBL" id="QSZ41734.1"/>
    </source>
</evidence>
<evidence type="ECO:0000313" key="10">
    <source>
        <dbReference type="Proteomes" id="UP000671852"/>
    </source>
</evidence>
<feature type="domain" description="SH3b1" evidence="7">
    <location>
        <begin position="138"/>
        <end position="190"/>
    </location>
</feature>
<dbReference type="KEGG" id="saqt:GJV85_06305"/>
<evidence type="ECO:0000256" key="3">
    <source>
        <dbReference type="ARBA" id="ARBA00022801"/>
    </source>
</evidence>
<keyword evidence="3 9" id="KW-0378">Hydrolase</keyword>
<protein>
    <submittedName>
        <fullName evidence="9">Glycoside hydrolase</fullName>
    </submittedName>
</protein>